<proteinExistence type="predicted"/>
<sequence>MFWGFVLHELVIAFEVLFNPPTNIFTALKVPVTALGSQLTHLLMEQSGTEFLPPHLTNLFSRLQSFDTRTYYIRFGHEAIVTCTHCRTLYDYLLVHCSKVSLEYIRLAGLVTIMTVTGSGKMKWRKWGLAAVIGAFAAEMWTIATVEVRIPRNGLNCEMWHDNIWYLRHLFFFVLPLVLHFLPYSNTSQSPFSLLHPVAIHLDRIHARLSLYSLVHSAAQRNPGLRNNAGEYWKTMEKESTLGRESRDVKREAERLGLGFEAKENGKPEGRWKVREEARKIVDNMVEVGPSQCSRIAPRN</sequence>
<dbReference type="Proteomes" id="UP000054248">
    <property type="component" value="Unassembled WGS sequence"/>
</dbReference>
<keyword evidence="2" id="KW-1185">Reference proteome</keyword>
<organism evidence="1 2">
    <name type="scientific">Tulasnella calospora MUT 4182</name>
    <dbReference type="NCBI Taxonomy" id="1051891"/>
    <lineage>
        <taxon>Eukaryota</taxon>
        <taxon>Fungi</taxon>
        <taxon>Dikarya</taxon>
        <taxon>Basidiomycota</taxon>
        <taxon>Agaricomycotina</taxon>
        <taxon>Agaricomycetes</taxon>
        <taxon>Cantharellales</taxon>
        <taxon>Tulasnellaceae</taxon>
        <taxon>Tulasnella</taxon>
    </lineage>
</organism>
<evidence type="ECO:0000313" key="1">
    <source>
        <dbReference type="EMBL" id="KIO20979.1"/>
    </source>
</evidence>
<reference evidence="2" key="2">
    <citation type="submission" date="2015-01" db="EMBL/GenBank/DDBJ databases">
        <title>Evolutionary Origins and Diversification of the Mycorrhizal Mutualists.</title>
        <authorList>
            <consortium name="DOE Joint Genome Institute"/>
            <consortium name="Mycorrhizal Genomics Consortium"/>
            <person name="Kohler A."/>
            <person name="Kuo A."/>
            <person name="Nagy L.G."/>
            <person name="Floudas D."/>
            <person name="Copeland A."/>
            <person name="Barry K.W."/>
            <person name="Cichocki N."/>
            <person name="Veneault-Fourrey C."/>
            <person name="LaButti K."/>
            <person name="Lindquist E.A."/>
            <person name="Lipzen A."/>
            <person name="Lundell T."/>
            <person name="Morin E."/>
            <person name="Murat C."/>
            <person name="Riley R."/>
            <person name="Ohm R."/>
            <person name="Sun H."/>
            <person name="Tunlid A."/>
            <person name="Henrissat B."/>
            <person name="Grigoriev I.V."/>
            <person name="Hibbett D.S."/>
            <person name="Martin F."/>
        </authorList>
    </citation>
    <scope>NUCLEOTIDE SEQUENCE [LARGE SCALE GENOMIC DNA]</scope>
    <source>
        <strain evidence="2">MUT 4182</strain>
    </source>
</reference>
<dbReference type="AlphaFoldDB" id="A0A0C3QA77"/>
<protein>
    <submittedName>
        <fullName evidence="1">Uncharacterized protein</fullName>
    </submittedName>
</protein>
<gene>
    <name evidence="1" type="ORF">M407DRAFT_80929</name>
</gene>
<accession>A0A0C3QA77</accession>
<dbReference type="PANTHER" id="PTHR39470">
    <property type="entry name" value="CHROMOSOME 10, WHOLE GENOME SHOTGUN SEQUENCE"/>
    <property type="match status" value="1"/>
</dbReference>
<reference evidence="1 2" key="1">
    <citation type="submission" date="2014-04" db="EMBL/GenBank/DDBJ databases">
        <authorList>
            <consortium name="DOE Joint Genome Institute"/>
            <person name="Kuo A."/>
            <person name="Girlanda M."/>
            <person name="Perotto S."/>
            <person name="Kohler A."/>
            <person name="Nagy L.G."/>
            <person name="Floudas D."/>
            <person name="Copeland A."/>
            <person name="Barry K.W."/>
            <person name="Cichocki N."/>
            <person name="Veneault-Fourrey C."/>
            <person name="LaButti K."/>
            <person name="Lindquist E.A."/>
            <person name="Lipzen A."/>
            <person name="Lundell T."/>
            <person name="Morin E."/>
            <person name="Murat C."/>
            <person name="Sun H."/>
            <person name="Tunlid A."/>
            <person name="Henrissat B."/>
            <person name="Grigoriev I.V."/>
            <person name="Hibbett D.S."/>
            <person name="Martin F."/>
            <person name="Nordberg H.P."/>
            <person name="Cantor M.N."/>
            <person name="Hua S.X."/>
        </authorList>
    </citation>
    <scope>NUCLEOTIDE SEQUENCE [LARGE SCALE GENOMIC DNA]</scope>
    <source>
        <strain evidence="1 2">MUT 4182</strain>
    </source>
</reference>
<dbReference type="HOGENOM" id="CLU_065849_0_0_1"/>
<dbReference type="OrthoDB" id="4218123at2759"/>
<dbReference type="EMBL" id="KN823153">
    <property type="protein sequence ID" value="KIO20979.1"/>
    <property type="molecule type" value="Genomic_DNA"/>
</dbReference>
<name>A0A0C3QA77_9AGAM</name>
<dbReference type="PANTHER" id="PTHR39470:SF1">
    <property type="entry name" value="CHORISMATE SYNTHASE PROTEIN"/>
    <property type="match status" value="1"/>
</dbReference>
<dbReference type="STRING" id="1051891.A0A0C3QA77"/>
<evidence type="ECO:0000313" key="2">
    <source>
        <dbReference type="Proteomes" id="UP000054248"/>
    </source>
</evidence>